<accession>C1A294</accession>
<proteinExistence type="predicted"/>
<sequence length="55" mass="6233">MPSTQRDFLCLSRGVDSCQSGGVRVVDFPVAVDALLEEVPHLGDYKRMTEKRFFE</sequence>
<dbReference type="Proteomes" id="UP000002204">
    <property type="component" value="Chromosome"/>
</dbReference>
<dbReference type="AlphaFoldDB" id="C1A294"/>
<organism evidence="1 2">
    <name type="scientific">Rhodococcus erythropolis (strain PR4 / NBRC 100887)</name>
    <dbReference type="NCBI Taxonomy" id="234621"/>
    <lineage>
        <taxon>Bacteria</taxon>
        <taxon>Bacillati</taxon>
        <taxon>Actinomycetota</taxon>
        <taxon>Actinomycetes</taxon>
        <taxon>Mycobacteriales</taxon>
        <taxon>Nocardiaceae</taxon>
        <taxon>Rhodococcus</taxon>
        <taxon>Rhodococcus erythropolis group</taxon>
    </lineage>
</organism>
<protein>
    <submittedName>
        <fullName evidence="1">Uncharacterized protein</fullName>
    </submittedName>
</protein>
<reference evidence="1 2" key="2">
    <citation type="journal article" date="2006" name="Environ. Microbiol.">
        <title>Sequence analysis of three plasmids harboured in Rhodococcus erythropolis strain PR4.</title>
        <authorList>
            <person name="Sekine M."/>
            <person name="Tanikawa S."/>
            <person name="Omata S."/>
            <person name="Saito M."/>
            <person name="Fujisawa T."/>
            <person name="Tsukatani N."/>
            <person name="Tajima T."/>
            <person name="Sekigawa T."/>
            <person name="Kosugi H."/>
            <person name="Matsuo Y."/>
            <person name="Nishiko R."/>
            <person name="Imamura K."/>
            <person name="Ito M."/>
            <person name="Narita H."/>
            <person name="Tago S."/>
            <person name="Fujita N."/>
            <person name="Harayama S."/>
        </authorList>
    </citation>
    <scope>NUCLEOTIDE SEQUENCE [LARGE SCALE GENOMIC DNA]</scope>
    <source>
        <strain evidence="2">PR4 / NBRC 100887</strain>
    </source>
</reference>
<dbReference type="HOGENOM" id="CLU_3029433_0_0_11"/>
<dbReference type="EMBL" id="AP008957">
    <property type="protein sequence ID" value="BAH34729.1"/>
    <property type="molecule type" value="Genomic_DNA"/>
</dbReference>
<name>C1A294_RHOE4</name>
<reference evidence="2" key="1">
    <citation type="submission" date="2005-03" db="EMBL/GenBank/DDBJ databases">
        <title>Comparison of the complete genome sequences of Rhodococcus erythropolis PR4 and Rhodococcus opacus B4.</title>
        <authorList>
            <person name="Takarada H."/>
            <person name="Sekine M."/>
            <person name="Hosoyama A."/>
            <person name="Yamada R."/>
            <person name="Fujisawa T."/>
            <person name="Omata S."/>
            <person name="Shimizu A."/>
            <person name="Tsukatani N."/>
            <person name="Tanikawa S."/>
            <person name="Fujita N."/>
            <person name="Harayama S."/>
        </authorList>
    </citation>
    <scope>NUCLEOTIDE SEQUENCE [LARGE SCALE GENOMIC DNA]</scope>
    <source>
        <strain evidence="2">PR4 / NBRC 100887</strain>
    </source>
</reference>
<evidence type="ECO:0000313" key="2">
    <source>
        <dbReference type="Proteomes" id="UP000002204"/>
    </source>
</evidence>
<dbReference type="KEGG" id="rer:RER_40210"/>
<gene>
    <name evidence="1" type="ordered locus">RER_40210</name>
</gene>
<evidence type="ECO:0000313" key="1">
    <source>
        <dbReference type="EMBL" id="BAH34729.1"/>
    </source>
</evidence>